<name>Q7XKZ7_ORYSJ</name>
<dbReference type="Gene3D" id="3.30.420.10">
    <property type="entry name" value="Ribonuclease H-like superfamily/Ribonuclease H"/>
    <property type="match status" value="1"/>
</dbReference>
<dbReference type="InterPro" id="IPR036397">
    <property type="entry name" value="RNaseH_sf"/>
</dbReference>
<dbReference type="Proteomes" id="UP000000763">
    <property type="component" value="Chromosome 4"/>
</dbReference>
<dbReference type="InterPro" id="IPR012337">
    <property type="entry name" value="RNaseH-like_sf"/>
</dbReference>
<gene>
    <name evidence="1" type="primary">OSJNBa0022F16.7</name>
</gene>
<dbReference type="GO" id="GO:0003676">
    <property type="term" value="F:nucleic acid binding"/>
    <property type="evidence" value="ECO:0007669"/>
    <property type="project" value="InterPro"/>
</dbReference>
<accession>Q7XKZ7</accession>
<reference evidence="2" key="1">
    <citation type="journal article" date="2005" name="Nature">
        <title>The map-based sequence of the rice genome.</title>
        <authorList>
            <consortium name="International rice genome sequencing project (IRGSP)"/>
            <person name="Matsumoto T."/>
            <person name="Wu J."/>
            <person name="Kanamori H."/>
            <person name="Katayose Y."/>
            <person name="Fujisawa M."/>
            <person name="Namiki N."/>
            <person name="Mizuno H."/>
            <person name="Yamamoto K."/>
            <person name="Antonio B.A."/>
            <person name="Baba T."/>
            <person name="Sakata K."/>
            <person name="Nagamura Y."/>
            <person name="Aoki H."/>
            <person name="Arikawa K."/>
            <person name="Arita K."/>
            <person name="Bito T."/>
            <person name="Chiden Y."/>
            <person name="Fujitsuka N."/>
            <person name="Fukunaka R."/>
            <person name="Hamada M."/>
            <person name="Harada C."/>
            <person name="Hayashi A."/>
            <person name="Hijishita S."/>
            <person name="Honda M."/>
            <person name="Hosokawa S."/>
            <person name="Ichikawa Y."/>
            <person name="Idonuma A."/>
            <person name="Iijima M."/>
            <person name="Ikeda M."/>
            <person name="Ikeno M."/>
            <person name="Ito K."/>
            <person name="Ito S."/>
            <person name="Ito T."/>
            <person name="Ito Y."/>
            <person name="Ito Y."/>
            <person name="Iwabuchi A."/>
            <person name="Kamiya K."/>
            <person name="Karasawa W."/>
            <person name="Kurita K."/>
            <person name="Katagiri S."/>
            <person name="Kikuta A."/>
            <person name="Kobayashi H."/>
            <person name="Kobayashi N."/>
            <person name="Machita K."/>
            <person name="Maehara T."/>
            <person name="Masukawa M."/>
            <person name="Mizubayashi T."/>
            <person name="Mukai Y."/>
            <person name="Nagasaki H."/>
            <person name="Nagata Y."/>
            <person name="Naito S."/>
            <person name="Nakashima M."/>
            <person name="Nakama Y."/>
            <person name="Nakamichi Y."/>
            <person name="Nakamura M."/>
            <person name="Meguro A."/>
            <person name="Negishi M."/>
            <person name="Ohta I."/>
            <person name="Ohta T."/>
            <person name="Okamoto M."/>
            <person name="Ono N."/>
            <person name="Saji S."/>
            <person name="Sakaguchi M."/>
            <person name="Sakai K."/>
            <person name="Shibata M."/>
            <person name="Shimokawa T."/>
            <person name="Song J."/>
            <person name="Takazaki Y."/>
            <person name="Terasawa K."/>
            <person name="Tsugane M."/>
            <person name="Tsuji K."/>
            <person name="Ueda S."/>
            <person name="Waki K."/>
            <person name="Yamagata H."/>
            <person name="Yamamoto M."/>
            <person name="Yamamoto S."/>
            <person name="Yamane H."/>
            <person name="Yoshiki S."/>
            <person name="Yoshihara R."/>
            <person name="Yukawa K."/>
            <person name="Zhong H."/>
            <person name="Yano M."/>
            <person name="Yuan Q."/>
            <person name="Ouyang S."/>
            <person name="Liu J."/>
            <person name="Jones K.M."/>
            <person name="Gansberger K."/>
            <person name="Moffat K."/>
            <person name="Hill J."/>
            <person name="Bera J."/>
            <person name="Fadrosh D."/>
            <person name="Jin S."/>
            <person name="Johri S."/>
            <person name="Kim M."/>
            <person name="Overton L."/>
            <person name="Reardon M."/>
            <person name="Tsitrin T."/>
            <person name="Vuong H."/>
            <person name="Weaver B."/>
            <person name="Ciecko A."/>
            <person name="Tallon L."/>
            <person name="Jackson J."/>
            <person name="Pai G."/>
            <person name="Aken S.V."/>
            <person name="Utterback T."/>
            <person name="Reidmuller S."/>
            <person name="Feldblyum T."/>
            <person name="Hsiao J."/>
            <person name="Zismann V."/>
            <person name="Iobst S."/>
            <person name="de Vazeille A.R."/>
            <person name="Buell C.R."/>
            <person name="Ying K."/>
            <person name="Li Y."/>
            <person name="Lu T."/>
            <person name="Huang Y."/>
            <person name="Zhao Q."/>
            <person name="Feng Q."/>
            <person name="Zhang L."/>
            <person name="Zhu J."/>
            <person name="Weng Q."/>
            <person name="Mu J."/>
            <person name="Lu Y."/>
            <person name="Fan D."/>
            <person name="Liu Y."/>
            <person name="Guan J."/>
            <person name="Zhang Y."/>
            <person name="Yu S."/>
            <person name="Liu X."/>
            <person name="Zhang Y."/>
            <person name="Hong G."/>
            <person name="Han B."/>
            <person name="Choisne N."/>
            <person name="Demange N."/>
            <person name="Orjeda G."/>
            <person name="Samain S."/>
            <person name="Cattolico L."/>
            <person name="Pelletier E."/>
            <person name="Couloux A."/>
            <person name="Segurens B."/>
            <person name="Wincker P."/>
            <person name="D'Hont A."/>
            <person name="Scarpelli C."/>
            <person name="Weissenbach J."/>
            <person name="Salanoubat M."/>
            <person name="Quetier F."/>
            <person name="Yu Y."/>
            <person name="Kim H.R."/>
            <person name="Rambo T."/>
            <person name="Currie J."/>
            <person name="Collura K."/>
            <person name="Luo M."/>
            <person name="Yang T."/>
            <person name="Ammiraju J.S.S."/>
            <person name="Engler F."/>
            <person name="Soderlund C."/>
            <person name="Wing R.A."/>
            <person name="Palmer L.E."/>
            <person name="de la Bastide M."/>
            <person name="Spiegel L."/>
            <person name="Nascimento L."/>
            <person name="Zutavern T."/>
            <person name="O'Shaughnessy A."/>
            <person name="Dike S."/>
            <person name="Dedhia N."/>
            <person name="Preston R."/>
            <person name="Balija V."/>
            <person name="McCombie W.R."/>
            <person name="Chow T."/>
            <person name="Chen H."/>
            <person name="Chung M."/>
            <person name="Chen C."/>
            <person name="Shaw J."/>
            <person name="Wu H."/>
            <person name="Hsiao K."/>
            <person name="Chao Y."/>
            <person name="Chu M."/>
            <person name="Cheng C."/>
            <person name="Hour A."/>
            <person name="Lee P."/>
            <person name="Lin S."/>
            <person name="Lin Y."/>
            <person name="Liou J."/>
            <person name="Liu S."/>
            <person name="Hsing Y."/>
            <person name="Raghuvanshi S."/>
            <person name="Mohanty A."/>
            <person name="Bharti A.K."/>
            <person name="Gaur A."/>
            <person name="Gupta V."/>
            <person name="Kumar D."/>
            <person name="Ravi V."/>
            <person name="Vij S."/>
            <person name="Kapur A."/>
            <person name="Khurana P."/>
            <person name="Khurana P."/>
            <person name="Khurana J.P."/>
            <person name="Tyagi A.K."/>
            <person name="Gaikwad K."/>
            <person name="Singh A."/>
            <person name="Dalal V."/>
            <person name="Srivastava S."/>
            <person name="Dixit A."/>
            <person name="Pal A.K."/>
            <person name="Ghazi I.A."/>
            <person name="Yadav M."/>
            <person name="Pandit A."/>
            <person name="Bhargava A."/>
            <person name="Sureshbabu K."/>
            <person name="Batra K."/>
            <person name="Sharma T.R."/>
            <person name="Mohapatra T."/>
            <person name="Singh N.K."/>
            <person name="Messing J."/>
            <person name="Nelson A.B."/>
            <person name="Fuks G."/>
            <person name="Kavchok S."/>
            <person name="Keizer G."/>
            <person name="Linton E."/>
            <person name="Llaca V."/>
            <person name="Song R."/>
            <person name="Tanyolac B."/>
            <person name="Young S."/>
            <person name="Ho-Il K."/>
            <person name="Hahn J.H."/>
            <person name="Sangsakoo G."/>
            <person name="Vanavichit A."/>
            <person name="de Mattos Luiz.A.T."/>
            <person name="Zimmer P.D."/>
            <person name="Malone G."/>
            <person name="Dellagostin O."/>
            <person name="de Oliveira A.C."/>
            <person name="Bevan M."/>
            <person name="Bancroft I."/>
            <person name="Minx P."/>
            <person name="Cordum H."/>
            <person name="Wilson R."/>
            <person name="Cheng Z."/>
            <person name="Jin W."/>
            <person name="Jiang J."/>
            <person name="Leong S.A."/>
            <person name="Iwama H."/>
            <person name="Gojobori T."/>
            <person name="Itoh T."/>
            <person name="Niimura Y."/>
            <person name="Fujii Y."/>
            <person name="Habara T."/>
            <person name="Sakai H."/>
            <person name="Sato Y."/>
            <person name="Wilson G."/>
            <person name="Kumar K."/>
            <person name="McCouch S."/>
            <person name="Juretic N."/>
            <person name="Hoen D."/>
            <person name="Wright S."/>
            <person name="Bruskiewich R."/>
            <person name="Bureau T."/>
            <person name="Miyao A."/>
            <person name="Hirochika H."/>
            <person name="Nishikawa T."/>
            <person name="Kadowaki K."/>
            <person name="Sugiura M."/>
            <person name="Burr B."/>
            <person name="Sasaki T."/>
        </authorList>
    </citation>
    <scope>NUCLEOTIDE SEQUENCE [LARGE SCALE GENOMIC DNA]</scope>
    <source>
        <strain evidence="2">cv. Nipponbare</strain>
    </source>
</reference>
<evidence type="ECO:0000313" key="2">
    <source>
        <dbReference type="Proteomes" id="UP000000763"/>
    </source>
</evidence>
<dbReference type="SUPFAM" id="SSF53098">
    <property type="entry name" value="Ribonuclease H-like"/>
    <property type="match status" value="1"/>
</dbReference>
<dbReference type="EMBL" id="AL731581">
    <property type="protein sequence ID" value="CAE05383.1"/>
    <property type="molecule type" value="Genomic_DNA"/>
</dbReference>
<protein>
    <submittedName>
        <fullName evidence="1">OSJNBa0022F16.7 protein</fullName>
    </submittedName>
</protein>
<evidence type="ECO:0000313" key="1">
    <source>
        <dbReference type="EMBL" id="CAE05383.1"/>
    </source>
</evidence>
<dbReference type="AlphaFoldDB" id="Q7XKZ7"/>
<organism evidence="1 2">
    <name type="scientific">Oryza sativa subsp. japonica</name>
    <name type="common">Rice</name>
    <dbReference type="NCBI Taxonomy" id="39947"/>
    <lineage>
        <taxon>Eukaryota</taxon>
        <taxon>Viridiplantae</taxon>
        <taxon>Streptophyta</taxon>
        <taxon>Embryophyta</taxon>
        <taxon>Tracheophyta</taxon>
        <taxon>Spermatophyta</taxon>
        <taxon>Magnoliopsida</taxon>
        <taxon>Liliopsida</taxon>
        <taxon>Poales</taxon>
        <taxon>Poaceae</taxon>
        <taxon>BOP clade</taxon>
        <taxon>Oryzoideae</taxon>
        <taxon>Oryzeae</taxon>
        <taxon>Oryzinae</taxon>
        <taxon>Oryza</taxon>
        <taxon>Oryza sativa</taxon>
    </lineage>
</organism>
<reference evidence="2" key="2">
    <citation type="journal article" date="2008" name="Nucleic Acids Res.">
        <title>The rice annotation project database (RAP-DB): 2008 update.</title>
        <authorList>
            <consortium name="The rice annotation project (RAP)"/>
        </authorList>
    </citation>
    <scope>GENOME REANNOTATION</scope>
    <source>
        <strain evidence="2">cv. Nipponbare</strain>
    </source>
</reference>
<proteinExistence type="predicted"/>
<sequence>MGIKLCFTSPAHPKSNVQAERANTEILNGLKTKTYNVLKKLGDSSILELPAVL</sequence>